<reference evidence="10" key="1">
    <citation type="submission" date="2022-10" db="EMBL/GenBank/DDBJ databases">
        <title>Tapping the CABI collections for fungal endophytes: first genome assemblies for Collariella, Neodidymelliopsis, Ascochyta clinopodiicola, Didymella pomorum, Didymosphaeria variabile, Neocosmospora piperis and Neocucurbitaria cava.</title>
        <authorList>
            <person name="Hill R."/>
        </authorList>
    </citation>
    <scope>NUCLEOTIDE SEQUENCE</scope>
    <source>
        <strain evidence="10">IMI 355082</strain>
    </source>
</reference>
<dbReference type="PANTHER" id="PTHR11358:SF28">
    <property type="entry name" value="HYPOTHETICAL ARGINASE FAMILY PROTEIN (EUROFUNG)"/>
    <property type="match status" value="1"/>
</dbReference>
<dbReference type="GO" id="GO:0033389">
    <property type="term" value="P:putrescine biosynthetic process from arginine, via agmatine"/>
    <property type="evidence" value="ECO:0007669"/>
    <property type="project" value="TreeGrafter"/>
</dbReference>
<comment type="caution">
    <text evidence="10">The sequence shown here is derived from an EMBL/GenBank/DDBJ whole genome shotgun (WGS) entry which is preliminary data.</text>
</comment>
<proteinExistence type="inferred from homology"/>
<dbReference type="OrthoDB" id="288726at2759"/>
<feature type="binding site" evidence="6">
    <location>
        <position position="306"/>
    </location>
    <ligand>
        <name>Mn(2+)</name>
        <dbReference type="ChEBI" id="CHEBI:29035"/>
        <label>1</label>
    </ligand>
</feature>
<dbReference type="SUPFAM" id="SSF52768">
    <property type="entry name" value="Arginase/deacetylase"/>
    <property type="match status" value="1"/>
</dbReference>
<dbReference type="GO" id="GO:0046872">
    <property type="term" value="F:metal ion binding"/>
    <property type="evidence" value="ECO:0007669"/>
    <property type="project" value="UniProtKB-KW"/>
</dbReference>
<feature type="signal peptide" evidence="9">
    <location>
        <begin position="1"/>
        <end position="16"/>
    </location>
</feature>
<keyword evidence="9" id="KW-0732">Signal</keyword>
<organism evidence="10 11">
    <name type="scientific">Gnomoniopsis smithogilvyi</name>
    <dbReference type="NCBI Taxonomy" id="1191159"/>
    <lineage>
        <taxon>Eukaryota</taxon>
        <taxon>Fungi</taxon>
        <taxon>Dikarya</taxon>
        <taxon>Ascomycota</taxon>
        <taxon>Pezizomycotina</taxon>
        <taxon>Sordariomycetes</taxon>
        <taxon>Sordariomycetidae</taxon>
        <taxon>Diaporthales</taxon>
        <taxon>Gnomoniaceae</taxon>
        <taxon>Gnomoniopsis</taxon>
    </lineage>
</organism>
<evidence type="ECO:0000256" key="5">
    <source>
        <dbReference type="ARBA" id="ARBA00023211"/>
    </source>
</evidence>
<evidence type="ECO:0000313" key="10">
    <source>
        <dbReference type="EMBL" id="KAJ4386077.1"/>
    </source>
</evidence>
<feature type="binding site" evidence="6">
    <location>
        <position position="209"/>
    </location>
    <ligand>
        <name>Mn(2+)</name>
        <dbReference type="ChEBI" id="CHEBI:29035"/>
        <label>1</label>
    </ligand>
</feature>
<evidence type="ECO:0000256" key="3">
    <source>
        <dbReference type="ARBA" id="ARBA00023066"/>
    </source>
</evidence>
<feature type="chain" id="PRO_5040719355" description="Agmatinase" evidence="9">
    <location>
        <begin position="17"/>
        <end position="385"/>
    </location>
</feature>
<dbReference type="GO" id="GO:0008783">
    <property type="term" value="F:agmatinase activity"/>
    <property type="evidence" value="ECO:0007669"/>
    <property type="project" value="TreeGrafter"/>
</dbReference>
<feature type="binding site" evidence="6">
    <location>
        <position position="207"/>
    </location>
    <ligand>
        <name>Mn(2+)</name>
        <dbReference type="ChEBI" id="CHEBI:29035"/>
        <label>1</label>
    </ligand>
</feature>
<keyword evidence="11" id="KW-1185">Reference proteome</keyword>
<dbReference type="InterPro" id="IPR023696">
    <property type="entry name" value="Ureohydrolase_dom_sf"/>
</dbReference>
<dbReference type="PROSITE" id="PS51409">
    <property type="entry name" value="ARGINASE_2"/>
    <property type="match status" value="1"/>
</dbReference>
<dbReference type="Pfam" id="PF00491">
    <property type="entry name" value="Arginase"/>
    <property type="match status" value="1"/>
</dbReference>
<dbReference type="GO" id="GO:0008295">
    <property type="term" value="P:spermidine biosynthetic process"/>
    <property type="evidence" value="ECO:0007669"/>
    <property type="project" value="UniProtKB-KW"/>
</dbReference>
<dbReference type="EMBL" id="JAPEVB010000006">
    <property type="protein sequence ID" value="KAJ4386077.1"/>
    <property type="molecule type" value="Genomic_DNA"/>
</dbReference>
<dbReference type="InterPro" id="IPR020855">
    <property type="entry name" value="Ureohydrolase_Mn_BS"/>
</dbReference>
<dbReference type="InterPro" id="IPR006035">
    <property type="entry name" value="Ureohydrolase"/>
</dbReference>
<dbReference type="PANTHER" id="PTHR11358">
    <property type="entry name" value="ARGINASE/AGMATINASE"/>
    <property type="match status" value="1"/>
</dbReference>
<gene>
    <name evidence="10" type="ORF">N0V93_008969</name>
</gene>
<feature type="binding site" evidence="6">
    <location>
        <position position="184"/>
    </location>
    <ligand>
        <name>Mn(2+)</name>
        <dbReference type="ChEBI" id="CHEBI:29035"/>
        <label>1</label>
    </ligand>
</feature>
<evidence type="ECO:0000256" key="4">
    <source>
        <dbReference type="ARBA" id="ARBA00023115"/>
    </source>
</evidence>
<feature type="binding site" evidence="6">
    <location>
        <position position="211"/>
    </location>
    <ligand>
        <name>Mn(2+)</name>
        <dbReference type="ChEBI" id="CHEBI:29035"/>
        <label>1</label>
    </ligand>
</feature>
<feature type="binding site" evidence="6">
    <location>
        <position position="308"/>
    </location>
    <ligand>
        <name>Mn(2+)</name>
        <dbReference type="ChEBI" id="CHEBI:29035"/>
        <label>1</label>
    </ligand>
</feature>
<comment type="similarity">
    <text evidence="7 8">Belongs to the arginase family.</text>
</comment>
<keyword evidence="1 6" id="KW-0479">Metal-binding</keyword>
<evidence type="ECO:0000256" key="8">
    <source>
        <dbReference type="RuleBase" id="RU003684"/>
    </source>
</evidence>
<evidence type="ECO:0008006" key="12">
    <source>
        <dbReference type="Google" id="ProtNLM"/>
    </source>
</evidence>
<dbReference type="Gene3D" id="3.40.800.10">
    <property type="entry name" value="Ureohydrolase domain"/>
    <property type="match status" value="1"/>
</dbReference>
<comment type="cofactor">
    <cofactor evidence="6">
        <name>Mn(2+)</name>
        <dbReference type="ChEBI" id="CHEBI:29035"/>
    </cofactor>
    <text evidence="6">Binds 2 manganese ions per subunit.</text>
</comment>
<keyword evidence="3" id="KW-0745">Spermidine biosynthesis</keyword>
<name>A0A9W8YM76_9PEZI</name>
<sequence length="385" mass="41083">MRSSALLTVFAALICAREIVFPPVAGIADPVLGQAPLRLDDEIDDDVDLSTDAVGGLTSFAHLPYVPCFATKPDQEIDKYDIAVLGAPFDTATSYRPGARFGPHGIRDGSRRVRGPHSWNVYSGRNSFEEWAKLVDCGDAPLTFVDNTVALKQLVKAHKIISGRTANNASIAKTPRILMLGGDHTITLAALRSTINHWGVVNVIHFDSHIDTWDPNQLGGGVTEYASVNHGTFLHIAHEEGLISNHSSIHAGIRAPLGTQQTDLDNDAQCGFEIVTARDIDEYGPKGVIKKLKDRVGNGNVYITVDIDVLDPAFAPATGTAEPGGWTTRELLTILDGLIGLNVIGADVVEVAPAYDTAAETTCLAAAEISRSLIGLMVAKPVTPL</sequence>
<dbReference type="Proteomes" id="UP001140453">
    <property type="component" value="Unassembled WGS sequence"/>
</dbReference>
<keyword evidence="4" id="KW-0620">Polyamine biosynthesis</keyword>
<protein>
    <recommendedName>
        <fullName evidence="12">Agmatinase</fullName>
    </recommendedName>
</protein>
<evidence type="ECO:0000256" key="6">
    <source>
        <dbReference type="PIRSR" id="PIRSR036979-1"/>
    </source>
</evidence>
<dbReference type="PIRSF" id="PIRSF036979">
    <property type="entry name" value="Arginase"/>
    <property type="match status" value="1"/>
</dbReference>
<evidence type="ECO:0000313" key="11">
    <source>
        <dbReference type="Proteomes" id="UP001140453"/>
    </source>
</evidence>
<dbReference type="PROSITE" id="PS01053">
    <property type="entry name" value="ARGINASE_1"/>
    <property type="match status" value="1"/>
</dbReference>
<keyword evidence="5 6" id="KW-0464">Manganese</keyword>
<evidence type="ECO:0000256" key="1">
    <source>
        <dbReference type="ARBA" id="ARBA00022723"/>
    </source>
</evidence>
<dbReference type="CDD" id="cd11592">
    <property type="entry name" value="Agmatinase_PAH"/>
    <property type="match status" value="1"/>
</dbReference>
<accession>A0A9W8YM76</accession>
<evidence type="ECO:0000256" key="7">
    <source>
        <dbReference type="PROSITE-ProRule" id="PRU00742"/>
    </source>
</evidence>
<evidence type="ECO:0000256" key="9">
    <source>
        <dbReference type="SAM" id="SignalP"/>
    </source>
</evidence>
<evidence type="ECO:0000256" key="2">
    <source>
        <dbReference type="ARBA" id="ARBA00022801"/>
    </source>
</evidence>
<dbReference type="FunFam" id="3.40.800.10:FF:000001">
    <property type="entry name" value="Agmatinase"/>
    <property type="match status" value="1"/>
</dbReference>
<keyword evidence="2 8" id="KW-0378">Hydrolase</keyword>
<dbReference type="AlphaFoldDB" id="A0A9W8YM76"/>
<dbReference type="PRINTS" id="PR00116">
    <property type="entry name" value="ARGINASE"/>
</dbReference>